<keyword evidence="4" id="KW-0418">Kinase</keyword>
<organism evidence="9 10">
    <name type="scientific">Flavimaricola marinus</name>
    <dbReference type="NCBI Taxonomy" id="1819565"/>
    <lineage>
        <taxon>Bacteria</taxon>
        <taxon>Pseudomonadati</taxon>
        <taxon>Pseudomonadota</taxon>
        <taxon>Alphaproteobacteria</taxon>
        <taxon>Rhodobacterales</taxon>
        <taxon>Paracoccaceae</taxon>
        <taxon>Flavimaricola</taxon>
    </lineage>
</organism>
<dbReference type="Pfam" id="PF17042">
    <property type="entry name" value="NBD_C"/>
    <property type="match status" value="1"/>
</dbReference>
<dbReference type="InterPro" id="IPR031475">
    <property type="entry name" value="NBD_C"/>
</dbReference>
<evidence type="ECO:0000256" key="6">
    <source>
        <dbReference type="ARBA" id="ARBA00023277"/>
    </source>
</evidence>
<comment type="similarity">
    <text evidence="1">Belongs to the four-carbon acid sugar kinase family.</text>
</comment>
<name>A0A238LMB3_9RHOB</name>
<evidence type="ECO:0000256" key="3">
    <source>
        <dbReference type="ARBA" id="ARBA00022741"/>
    </source>
</evidence>
<evidence type="ECO:0000256" key="2">
    <source>
        <dbReference type="ARBA" id="ARBA00022679"/>
    </source>
</evidence>
<dbReference type="GO" id="GO:0016301">
    <property type="term" value="F:kinase activity"/>
    <property type="evidence" value="ECO:0007669"/>
    <property type="project" value="UniProtKB-KW"/>
</dbReference>
<dbReference type="Pfam" id="PF07005">
    <property type="entry name" value="SBD_N"/>
    <property type="match status" value="1"/>
</dbReference>
<protein>
    <submittedName>
        <fullName evidence="9">Uncharacterized protein</fullName>
    </submittedName>
</protein>
<evidence type="ECO:0000259" key="7">
    <source>
        <dbReference type="Pfam" id="PF07005"/>
    </source>
</evidence>
<dbReference type="RefSeq" id="WP_281253259.1">
    <property type="nucleotide sequence ID" value="NZ_FXZK01000015.1"/>
</dbReference>
<keyword evidence="6" id="KW-0119">Carbohydrate metabolism</keyword>
<dbReference type="SUPFAM" id="SSF142764">
    <property type="entry name" value="YgbK-like"/>
    <property type="match status" value="1"/>
</dbReference>
<dbReference type="InterPro" id="IPR037051">
    <property type="entry name" value="4-carb_acid_sugar_kinase_N_sf"/>
</dbReference>
<dbReference type="AlphaFoldDB" id="A0A238LMB3"/>
<proteinExistence type="inferred from homology"/>
<accession>A0A238LMB3</accession>
<evidence type="ECO:0000313" key="9">
    <source>
        <dbReference type="EMBL" id="SMY09980.1"/>
    </source>
</evidence>
<dbReference type="GO" id="GO:0005524">
    <property type="term" value="F:ATP binding"/>
    <property type="evidence" value="ECO:0007669"/>
    <property type="project" value="UniProtKB-KW"/>
</dbReference>
<dbReference type="Gene3D" id="3.40.980.20">
    <property type="entry name" value="Four-carbon acid sugar kinase, nucleotide binding domain"/>
    <property type="match status" value="1"/>
</dbReference>
<feature type="domain" description="Four-carbon acid sugar kinase nucleotide binding" evidence="8">
    <location>
        <begin position="270"/>
        <end position="443"/>
    </location>
</feature>
<evidence type="ECO:0000256" key="1">
    <source>
        <dbReference type="ARBA" id="ARBA00005715"/>
    </source>
</evidence>
<dbReference type="Gene3D" id="3.40.50.10840">
    <property type="entry name" value="Putative sugar-binding, N-terminal domain"/>
    <property type="match status" value="1"/>
</dbReference>
<evidence type="ECO:0000313" key="10">
    <source>
        <dbReference type="Proteomes" id="UP000201613"/>
    </source>
</evidence>
<dbReference type="Proteomes" id="UP000201613">
    <property type="component" value="Unassembled WGS sequence"/>
</dbReference>
<evidence type="ECO:0000256" key="4">
    <source>
        <dbReference type="ARBA" id="ARBA00022777"/>
    </source>
</evidence>
<keyword evidence="2" id="KW-0808">Transferase</keyword>
<keyword evidence="3" id="KW-0547">Nucleotide-binding</keyword>
<dbReference type="EMBL" id="FXZK01000015">
    <property type="protein sequence ID" value="SMY09980.1"/>
    <property type="molecule type" value="Genomic_DNA"/>
</dbReference>
<feature type="domain" description="Four-carbon acid sugar kinase N-terminal" evidence="7">
    <location>
        <begin position="10"/>
        <end position="243"/>
    </location>
</feature>
<reference evidence="9 10" key="1">
    <citation type="submission" date="2017-05" db="EMBL/GenBank/DDBJ databases">
        <authorList>
            <person name="Song R."/>
            <person name="Chenine A.L."/>
            <person name="Ruprecht R.M."/>
        </authorList>
    </citation>
    <scope>NUCLEOTIDE SEQUENCE [LARGE SCALE GENOMIC DNA]</scope>
    <source>
        <strain evidence="9 10">CECT 8899</strain>
    </source>
</reference>
<dbReference type="InterPro" id="IPR042213">
    <property type="entry name" value="NBD_C_sf"/>
</dbReference>
<keyword evidence="10" id="KW-1185">Reference proteome</keyword>
<evidence type="ECO:0000259" key="8">
    <source>
        <dbReference type="Pfam" id="PF17042"/>
    </source>
</evidence>
<sequence>MSKQSNRLLLAWYGDDFTGAAAVMEVLEFSGIPSMLFLEAPTPEQVSRYEGLRAVGIASTARAQTPDWMDENLPSAFSALLALDPQLLHYKICSTLDSSPEIGSIGRAIEIATDLIETGPVPLLVAAPQMQRYQVFGHLFAGHGTEVYRLDRHPVMARHPVTPMAESDVGRHVEAQSDRLTASVWSQDMGTQPLAIDPIDPNRIQITTMDCMDASSEAAGGRMLWQNRETSRFVVGSQGVEFALVRHWIETGMLTPQEPPASAGRCDGMVTISGSVSPTTAEQIGWSRHNGFATIRFDPTCACGGEQEVGAEVNRVISASLDALSNGTDPLIFTAEGPDDPATARFNSAAQRSGKKLPDINRVLGDALGKTLEQILKRTSVRRAVISGGDTSGHATRQLDIFALSALAPTIPGASLFKAHADGPMDGLELALKGGQMGSTDYFDWIRNGGGLR</sequence>
<gene>
    <name evidence="9" type="ORF">LOM8899_04154</name>
</gene>
<keyword evidence="5" id="KW-0067">ATP-binding</keyword>
<evidence type="ECO:0000256" key="5">
    <source>
        <dbReference type="ARBA" id="ARBA00022840"/>
    </source>
</evidence>
<dbReference type="InterPro" id="IPR010737">
    <property type="entry name" value="4-carb_acid_sugar_kinase_N"/>
</dbReference>